<comment type="caution">
    <text evidence="1">The sequence shown here is derived from an EMBL/GenBank/DDBJ whole genome shotgun (WGS) entry which is preliminary data.</text>
</comment>
<dbReference type="Proteomes" id="UP001596512">
    <property type="component" value="Unassembled WGS sequence"/>
</dbReference>
<name>A0ABW2U036_9PSEU</name>
<evidence type="ECO:0000313" key="1">
    <source>
        <dbReference type="EMBL" id="MFC7618396.1"/>
    </source>
</evidence>
<protein>
    <submittedName>
        <fullName evidence="1">Uncharacterized protein</fullName>
    </submittedName>
</protein>
<sequence length="68" mass="7777">MEHTWTVSGVCGHWQCTVAMTPLDDGKFTPDTNEVTSALETLQQHFLTLVNLLETKTLWELEGSQNRW</sequence>
<reference evidence="2" key="1">
    <citation type="journal article" date="2019" name="Int. J. Syst. Evol. Microbiol.">
        <title>The Global Catalogue of Microorganisms (GCM) 10K type strain sequencing project: providing services to taxonomists for standard genome sequencing and annotation.</title>
        <authorList>
            <consortium name="The Broad Institute Genomics Platform"/>
            <consortium name="The Broad Institute Genome Sequencing Center for Infectious Disease"/>
            <person name="Wu L."/>
            <person name="Ma J."/>
        </authorList>
    </citation>
    <scope>NUCLEOTIDE SEQUENCE [LARGE SCALE GENOMIC DNA]</scope>
    <source>
        <strain evidence="2">JCM 17695</strain>
    </source>
</reference>
<dbReference type="EMBL" id="JBHTEY010000004">
    <property type="protein sequence ID" value="MFC7618396.1"/>
    <property type="molecule type" value="Genomic_DNA"/>
</dbReference>
<accession>A0ABW2U036</accession>
<evidence type="ECO:0000313" key="2">
    <source>
        <dbReference type="Proteomes" id="UP001596512"/>
    </source>
</evidence>
<organism evidence="1 2">
    <name type="scientific">Actinokineospora soli</name>
    <dbReference type="NCBI Taxonomy" id="1048753"/>
    <lineage>
        <taxon>Bacteria</taxon>
        <taxon>Bacillati</taxon>
        <taxon>Actinomycetota</taxon>
        <taxon>Actinomycetes</taxon>
        <taxon>Pseudonocardiales</taxon>
        <taxon>Pseudonocardiaceae</taxon>
        <taxon>Actinokineospora</taxon>
    </lineage>
</organism>
<keyword evidence="2" id="KW-1185">Reference proteome</keyword>
<gene>
    <name evidence="1" type="ORF">ACFQV2_38560</name>
</gene>
<proteinExistence type="predicted"/>